<dbReference type="Proteomes" id="UP000679220">
    <property type="component" value="Unassembled WGS sequence"/>
</dbReference>
<dbReference type="InterPro" id="IPR001761">
    <property type="entry name" value="Peripla_BP/Lac1_sug-bd_dom"/>
</dbReference>
<feature type="domain" description="HTH lacI-type" evidence="4">
    <location>
        <begin position="3"/>
        <end position="60"/>
    </location>
</feature>
<keyword evidence="2 5" id="KW-0238">DNA-binding</keyword>
<keyword evidence="6" id="KW-1185">Reference proteome</keyword>
<comment type="caution">
    <text evidence="5">The sequence shown here is derived from an EMBL/GenBank/DDBJ whole genome shotgun (WGS) entry which is preliminary data.</text>
</comment>
<evidence type="ECO:0000256" key="1">
    <source>
        <dbReference type="ARBA" id="ARBA00023015"/>
    </source>
</evidence>
<dbReference type="SMART" id="SM00354">
    <property type="entry name" value="HTH_LACI"/>
    <property type="match status" value="1"/>
</dbReference>
<dbReference type="PROSITE" id="PS50932">
    <property type="entry name" value="HTH_LACI_2"/>
    <property type="match status" value="1"/>
</dbReference>
<dbReference type="AlphaFoldDB" id="A0A941F6G0"/>
<dbReference type="InterPro" id="IPR010982">
    <property type="entry name" value="Lambda_DNA-bd_dom_sf"/>
</dbReference>
<dbReference type="PANTHER" id="PTHR30146">
    <property type="entry name" value="LACI-RELATED TRANSCRIPTIONAL REPRESSOR"/>
    <property type="match status" value="1"/>
</dbReference>
<evidence type="ECO:0000256" key="2">
    <source>
        <dbReference type="ARBA" id="ARBA00023125"/>
    </source>
</evidence>
<name>A0A941F6G0_9BACT</name>
<reference evidence="5" key="2">
    <citation type="submission" date="2021-04" db="EMBL/GenBank/DDBJ databases">
        <authorList>
            <person name="Zhang T."/>
            <person name="Zhang Y."/>
            <person name="Lu D."/>
            <person name="Zuo D."/>
            <person name="Du Z."/>
        </authorList>
    </citation>
    <scope>NUCLEOTIDE SEQUENCE</scope>
    <source>
        <strain evidence="5">JR1</strain>
    </source>
</reference>
<gene>
    <name evidence="5" type="ORF">KDU71_18775</name>
</gene>
<dbReference type="GO" id="GO:0003700">
    <property type="term" value="F:DNA-binding transcription factor activity"/>
    <property type="evidence" value="ECO:0007669"/>
    <property type="project" value="TreeGrafter"/>
</dbReference>
<evidence type="ECO:0000313" key="6">
    <source>
        <dbReference type="Proteomes" id="UP000679220"/>
    </source>
</evidence>
<dbReference type="Pfam" id="PF00356">
    <property type="entry name" value="LacI"/>
    <property type="match status" value="1"/>
</dbReference>
<evidence type="ECO:0000313" key="5">
    <source>
        <dbReference type="EMBL" id="MBR8537621.1"/>
    </source>
</evidence>
<organism evidence="5 6">
    <name type="scientific">Carboxylicivirga sediminis</name>
    <dbReference type="NCBI Taxonomy" id="2006564"/>
    <lineage>
        <taxon>Bacteria</taxon>
        <taxon>Pseudomonadati</taxon>
        <taxon>Bacteroidota</taxon>
        <taxon>Bacteroidia</taxon>
        <taxon>Marinilabiliales</taxon>
        <taxon>Marinilabiliaceae</taxon>
        <taxon>Carboxylicivirga</taxon>
    </lineage>
</organism>
<evidence type="ECO:0000259" key="4">
    <source>
        <dbReference type="PROSITE" id="PS50932"/>
    </source>
</evidence>
<accession>A0A941F6G0</accession>
<dbReference type="InterPro" id="IPR028082">
    <property type="entry name" value="Peripla_BP_I"/>
</dbReference>
<dbReference type="EMBL" id="JAGTAR010000036">
    <property type="protein sequence ID" value="MBR8537621.1"/>
    <property type="molecule type" value="Genomic_DNA"/>
</dbReference>
<dbReference type="RefSeq" id="WP_212192646.1">
    <property type="nucleotide sequence ID" value="NZ_JAGTAR010000036.1"/>
</dbReference>
<dbReference type="Gene3D" id="1.10.260.40">
    <property type="entry name" value="lambda repressor-like DNA-binding domains"/>
    <property type="match status" value="1"/>
</dbReference>
<keyword evidence="3" id="KW-0804">Transcription</keyword>
<evidence type="ECO:0000256" key="3">
    <source>
        <dbReference type="ARBA" id="ARBA00023163"/>
    </source>
</evidence>
<proteinExistence type="predicted"/>
<dbReference type="PANTHER" id="PTHR30146:SF109">
    <property type="entry name" value="HTH-TYPE TRANSCRIPTIONAL REGULATOR GALS"/>
    <property type="match status" value="1"/>
</dbReference>
<dbReference type="SUPFAM" id="SSF53822">
    <property type="entry name" value="Periplasmic binding protein-like I"/>
    <property type="match status" value="1"/>
</dbReference>
<dbReference type="Pfam" id="PF00532">
    <property type="entry name" value="Peripla_BP_1"/>
    <property type="match status" value="1"/>
</dbReference>
<dbReference type="SUPFAM" id="SSF47413">
    <property type="entry name" value="lambda repressor-like DNA-binding domains"/>
    <property type="match status" value="1"/>
</dbReference>
<dbReference type="InterPro" id="IPR000843">
    <property type="entry name" value="HTH_LacI"/>
</dbReference>
<keyword evidence="1" id="KW-0805">Transcription regulation</keyword>
<dbReference type="CDD" id="cd01392">
    <property type="entry name" value="HTH_LacI"/>
    <property type="match status" value="1"/>
</dbReference>
<dbReference type="GO" id="GO:0000976">
    <property type="term" value="F:transcription cis-regulatory region binding"/>
    <property type="evidence" value="ECO:0007669"/>
    <property type="project" value="TreeGrafter"/>
</dbReference>
<dbReference type="Gene3D" id="3.40.50.2300">
    <property type="match status" value="2"/>
</dbReference>
<protein>
    <submittedName>
        <fullName evidence="5">LacI family DNA-binding transcriptional regulator</fullName>
    </submittedName>
</protein>
<reference evidence="5" key="1">
    <citation type="journal article" date="2018" name="Int. J. Syst. Evol. Microbiol.">
        <title>Carboxylicivirga sediminis sp. nov., isolated from coastal sediment.</title>
        <authorList>
            <person name="Wang F.Q."/>
            <person name="Ren L.H."/>
            <person name="Zou R.J."/>
            <person name="Sun Y.Z."/>
            <person name="Liu X.J."/>
            <person name="Jiang F."/>
            <person name="Liu L.J."/>
        </authorList>
    </citation>
    <scope>NUCLEOTIDE SEQUENCE</scope>
    <source>
        <strain evidence="5">JR1</strain>
    </source>
</reference>
<sequence>MKPSLKTIAEQAGVSKTTVSFVLNGRGEEKHISTETQRRILETAHRLNYQPNHLARSLSTGRSYTIGFVVPDISNPFFGKIARLVEAYAEELGYSVMVASTGERADKERMILEAFKNRQIDGVVLAPSSGESIKYTSDMPLVCFDRVFSKETGNTVDVNNQETAFLLTERLINKGHRRIALISLSSFLPNIAARIKGYQEALEKNNLNLDERLIKDIDEKEKNRDVVAAVSELLAMEEPPTGFLFLNNVLAAQGIWTINQLFPHLADSLHFASFDNLDLFDFALPKVTSALQPSERIAQESVKMLMHQIEHRHAMNGVCFSTTIIDR</sequence>